<accession>A0A6J4VDD7</accession>
<gene>
    <name evidence="2" type="ORF">AVDCRST_MAG87-2884</name>
</gene>
<sequence length="77" mass="7991">MFFTLAVVIAPFLALVVFNLEVALVVLAAGLVLTVVLTLHAANQTGPIVRSRLRAAAALNALVLAMVVGILILAVRS</sequence>
<name>A0A6J4VDD7_9BACT</name>
<reference evidence="2" key="1">
    <citation type="submission" date="2020-02" db="EMBL/GenBank/DDBJ databases">
        <authorList>
            <person name="Meier V. D."/>
        </authorList>
    </citation>
    <scope>NUCLEOTIDE SEQUENCE</scope>
    <source>
        <strain evidence="2">AVDCRST_MAG87</strain>
    </source>
</reference>
<organism evidence="2">
    <name type="scientific">uncultured Thermomicrobiales bacterium</name>
    <dbReference type="NCBI Taxonomy" id="1645740"/>
    <lineage>
        <taxon>Bacteria</taxon>
        <taxon>Pseudomonadati</taxon>
        <taxon>Thermomicrobiota</taxon>
        <taxon>Thermomicrobia</taxon>
        <taxon>Thermomicrobiales</taxon>
        <taxon>environmental samples</taxon>
    </lineage>
</organism>
<feature type="transmembrane region" description="Helical" evidence="1">
    <location>
        <begin position="24"/>
        <end position="43"/>
    </location>
</feature>
<protein>
    <submittedName>
        <fullName evidence="2">Uncharacterized protein</fullName>
    </submittedName>
</protein>
<keyword evidence="1" id="KW-1133">Transmembrane helix</keyword>
<keyword evidence="1" id="KW-0472">Membrane</keyword>
<proteinExistence type="predicted"/>
<dbReference type="AlphaFoldDB" id="A0A6J4VDD7"/>
<evidence type="ECO:0000313" key="2">
    <source>
        <dbReference type="EMBL" id="CAA9576113.1"/>
    </source>
</evidence>
<feature type="transmembrane region" description="Helical" evidence="1">
    <location>
        <begin position="55"/>
        <end position="75"/>
    </location>
</feature>
<evidence type="ECO:0000256" key="1">
    <source>
        <dbReference type="SAM" id="Phobius"/>
    </source>
</evidence>
<keyword evidence="1" id="KW-0812">Transmembrane</keyword>
<dbReference type="EMBL" id="CADCWJ010000636">
    <property type="protein sequence ID" value="CAA9576113.1"/>
    <property type="molecule type" value="Genomic_DNA"/>
</dbReference>